<keyword evidence="5" id="KW-0547">Nucleotide-binding</keyword>
<evidence type="ECO:0000256" key="2">
    <source>
        <dbReference type="ARBA" id="ARBA00022448"/>
    </source>
</evidence>
<dbReference type="InterPro" id="IPR003593">
    <property type="entry name" value="AAA+_ATPase"/>
</dbReference>
<keyword evidence="2" id="KW-0813">Transport</keyword>
<dbReference type="PANTHER" id="PTHR43394:SF1">
    <property type="entry name" value="ATP-BINDING CASSETTE SUB-FAMILY B MEMBER 10, MITOCHONDRIAL"/>
    <property type="match status" value="1"/>
</dbReference>
<dbReference type="Gene3D" id="1.20.1560.10">
    <property type="entry name" value="ABC transporter type 1, transmembrane domain"/>
    <property type="match status" value="1"/>
</dbReference>
<feature type="transmembrane region" description="Helical" evidence="9">
    <location>
        <begin position="20"/>
        <end position="42"/>
    </location>
</feature>
<dbReference type="NCBIfam" id="TIGR02868">
    <property type="entry name" value="CydC"/>
    <property type="match status" value="1"/>
</dbReference>
<dbReference type="GO" id="GO:0016887">
    <property type="term" value="F:ATP hydrolysis activity"/>
    <property type="evidence" value="ECO:0007669"/>
    <property type="project" value="InterPro"/>
</dbReference>
<dbReference type="GO" id="GO:0005524">
    <property type="term" value="F:ATP binding"/>
    <property type="evidence" value="ECO:0007669"/>
    <property type="project" value="UniProtKB-KW"/>
</dbReference>
<evidence type="ECO:0000256" key="1">
    <source>
        <dbReference type="ARBA" id="ARBA00004651"/>
    </source>
</evidence>
<keyword evidence="13" id="KW-1185">Reference proteome</keyword>
<dbReference type="Proteomes" id="UP000240419">
    <property type="component" value="Unassembled WGS sequence"/>
</dbReference>
<dbReference type="InterPro" id="IPR036640">
    <property type="entry name" value="ABC1_TM_sf"/>
</dbReference>
<accession>A0A2P7ULJ4</accession>
<evidence type="ECO:0000313" key="12">
    <source>
        <dbReference type="EMBL" id="PSJ87866.1"/>
    </source>
</evidence>
<keyword evidence="6" id="KW-0067">ATP-binding</keyword>
<evidence type="ECO:0000256" key="7">
    <source>
        <dbReference type="ARBA" id="ARBA00022989"/>
    </source>
</evidence>
<feature type="transmembrane region" description="Helical" evidence="9">
    <location>
        <begin position="135"/>
        <end position="157"/>
    </location>
</feature>
<evidence type="ECO:0000256" key="9">
    <source>
        <dbReference type="SAM" id="Phobius"/>
    </source>
</evidence>
<name>A0A2P7ULJ4_9BACL</name>
<protein>
    <submittedName>
        <fullName evidence="12">Thiol reductant ABC exporter subunit CydC</fullName>
    </submittedName>
</protein>
<gene>
    <name evidence="12" type="primary">cydC</name>
    <name evidence="12" type="ORF">C7R93_25990</name>
</gene>
<dbReference type="InterPro" id="IPR017871">
    <property type="entry name" value="ABC_transporter-like_CS"/>
</dbReference>
<feature type="domain" description="ABC transporter" evidence="10">
    <location>
        <begin position="342"/>
        <end position="575"/>
    </location>
</feature>
<comment type="subcellular location">
    <subcellularLocation>
        <location evidence="1">Cell membrane</location>
        <topology evidence="1">Multi-pass membrane protein</topology>
    </subcellularLocation>
</comment>
<organism evidence="12 13">
    <name type="scientific">Brevibacillus fortis</name>
    <dbReference type="NCBI Taxonomy" id="2126352"/>
    <lineage>
        <taxon>Bacteria</taxon>
        <taxon>Bacillati</taxon>
        <taxon>Bacillota</taxon>
        <taxon>Bacilli</taxon>
        <taxon>Bacillales</taxon>
        <taxon>Paenibacillaceae</taxon>
        <taxon>Brevibacillus</taxon>
    </lineage>
</organism>
<keyword evidence="4 9" id="KW-0812">Transmembrane</keyword>
<keyword evidence="8 9" id="KW-0472">Membrane</keyword>
<dbReference type="GO" id="GO:0005886">
    <property type="term" value="C:plasma membrane"/>
    <property type="evidence" value="ECO:0007669"/>
    <property type="project" value="UniProtKB-SubCell"/>
</dbReference>
<feature type="domain" description="ABC transmembrane type-1" evidence="11">
    <location>
        <begin position="24"/>
        <end position="308"/>
    </location>
</feature>
<dbReference type="SUPFAM" id="SSF90123">
    <property type="entry name" value="ABC transporter transmembrane region"/>
    <property type="match status" value="1"/>
</dbReference>
<comment type="caution">
    <text evidence="12">The sequence shown here is derived from an EMBL/GenBank/DDBJ whole genome shotgun (WGS) entry which is preliminary data.</text>
</comment>
<dbReference type="SMART" id="SM00382">
    <property type="entry name" value="AAA"/>
    <property type="match status" value="1"/>
</dbReference>
<keyword evidence="3" id="KW-1003">Cell membrane</keyword>
<feature type="transmembrane region" description="Helical" evidence="9">
    <location>
        <begin position="277"/>
        <end position="297"/>
    </location>
</feature>
<dbReference type="InterPro" id="IPR014223">
    <property type="entry name" value="ABC_CydC/D"/>
</dbReference>
<dbReference type="PROSITE" id="PS50929">
    <property type="entry name" value="ABC_TM1F"/>
    <property type="match status" value="1"/>
</dbReference>
<dbReference type="OrthoDB" id="9802264at2"/>
<dbReference type="SUPFAM" id="SSF52540">
    <property type="entry name" value="P-loop containing nucleoside triphosphate hydrolases"/>
    <property type="match status" value="1"/>
</dbReference>
<proteinExistence type="predicted"/>
<dbReference type="CDD" id="cd03247">
    <property type="entry name" value="ABCC_cytochrome_bd"/>
    <property type="match status" value="1"/>
</dbReference>
<evidence type="ECO:0000256" key="4">
    <source>
        <dbReference type="ARBA" id="ARBA00022692"/>
    </source>
</evidence>
<dbReference type="FunFam" id="3.40.50.300:FF:000221">
    <property type="entry name" value="Multidrug ABC transporter ATP-binding protein"/>
    <property type="match status" value="1"/>
</dbReference>
<dbReference type="Pfam" id="PF00005">
    <property type="entry name" value="ABC_tran"/>
    <property type="match status" value="1"/>
</dbReference>
<dbReference type="GO" id="GO:0045454">
    <property type="term" value="P:cell redox homeostasis"/>
    <property type="evidence" value="ECO:0007669"/>
    <property type="project" value="InterPro"/>
</dbReference>
<dbReference type="AlphaFoldDB" id="A0A2P7ULJ4"/>
<evidence type="ECO:0000259" key="10">
    <source>
        <dbReference type="PROSITE" id="PS50893"/>
    </source>
</evidence>
<evidence type="ECO:0000256" key="5">
    <source>
        <dbReference type="ARBA" id="ARBA00022741"/>
    </source>
</evidence>
<dbReference type="GO" id="GO:0015421">
    <property type="term" value="F:ABC-type oligopeptide transporter activity"/>
    <property type="evidence" value="ECO:0007669"/>
    <property type="project" value="TreeGrafter"/>
</dbReference>
<dbReference type="InterPro" id="IPR039421">
    <property type="entry name" value="Type_1_exporter"/>
</dbReference>
<keyword evidence="7 9" id="KW-1133">Transmembrane helix</keyword>
<feature type="transmembrane region" description="Helical" evidence="9">
    <location>
        <begin position="163"/>
        <end position="188"/>
    </location>
</feature>
<evidence type="ECO:0000256" key="8">
    <source>
        <dbReference type="ARBA" id="ARBA00023136"/>
    </source>
</evidence>
<dbReference type="PANTHER" id="PTHR43394">
    <property type="entry name" value="ATP-DEPENDENT PERMEASE MDL1, MITOCHONDRIAL"/>
    <property type="match status" value="1"/>
</dbReference>
<dbReference type="GO" id="GO:0034775">
    <property type="term" value="P:glutathione transmembrane transport"/>
    <property type="evidence" value="ECO:0007669"/>
    <property type="project" value="InterPro"/>
</dbReference>
<dbReference type="RefSeq" id="WP_106841510.1">
    <property type="nucleotide sequence ID" value="NZ_JBCNIW010000055.1"/>
</dbReference>
<evidence type="ECO:0000313" key="13">
    <source>
        <dbReference type="Proteomes" id="UP000240419"/>
    </source>
</evidence>
<dbReference type="InterPro" id="IPR027417">
    <property type="entry name" value="P-loop_NTPase"/>
</dbReference>
<dbReference type="Gene3D" id="3.40.50.300">
    <property type="entry name" value="P-loop containing nucleotide triphosphate hydrolases"/>
    <property type="match status" value="1"/>
</dbReference>
<dbReference type="EMBL" id="PXZM01000047">
    <property type="protein sequence ID" value="PSJ87866.1"/>
    <property type="molecule type" value="Genomic_DNA"/>
</dbReference>
<reference evidence="12 13" key="1">
    <citation type="submission" date="2018-03" db="EMBL/GenBank/DDBJ databases">
        <title>Brevisbacillus phylogenomics.</title>
        <authorList>
            <person name="Dunlap C."/>
        </authorList>
    </citation>
    <scope>NUCLEOTIDE SEQUENCE [LARGE SCALE GENOMIC DNA]</scope>
    <source>
        <strain evidence="12 13">NRRL NRS-1210</strain>
    </source>
</reference>
<evidence type="ECO:0000256" key="3">
    <source>
        <dbReference type="ARBA" id="ARBA00022475"/>
    </source>
</evidence>
<evidence type="ECO:0000256" key="6">
    <source>
        <dbReference type="ARBA" id="ARBA00022840"/>
    </source>
</evidence>
<dbReference type="InterPro" id="IPR011527">
    <property type="entry name" value="ABC1_TM_dom"/>
</dbReference>
<evidence type="ECO:0000259" key="11">
    <source>
        <dbReference type="PROSITE" id="PS50929"/>
    </source>
</evidence>
<feature type="transmembrane region" description="Helical" evidence="9">
    <location>
        <begin position="251"/>
        <end position="271"/>
    </location>
</feature>
<dbReference type="PROSITE" id="PS50893">
    <property type="entry name" value="ABC_TRANSPORTER_2"/>
    <property type="match status" value="1"/>
</dbReference>
<sequence length="585" mass="65002">MKEAREGNQGWFLPYFRQFFWQFAAAALLGTLAVACAGALLYTSGYLISRSALKPENVLMVYVPIVLVRAFGFSKAVIQYLERLVGHDAALRVLSGMRVRLYKAIEPQAQLLGTRFRTGDLLGVLADDIEQLQNVYLRFVLPVVSAVLLYAAGIVALGRMDGMFALLMALYCGFLLFVAPAVVLWASIAKSRRFKQERQAAYRELTDAVFGMSDWILSGRTQQFLQLFTRRQKATAQIENSIRRGEWRVQWMSQCAIGGAIVLLVIWAGGLATANQIPVTLIAAIGLVAFPLMDAFARISDAVVRMPEYRESLGRLREIEGSRPSIVEAQMEKVADQAGGSLKLDHVHFRYSQASNWSVQDVSFEVPQGGKIALLGRSGAGKSTILNLIRGAIQPNAGQVTVNGQPVQSEEASACLFSVLNQQPYLFDTTVANNIRLGRSDASDEEVRAVTAQVGLDQLIESLPDGYQTRMQETGLRFSGGERQRIALARILLQDKPIVLLDEPTVGLDPLTERDLMETIFRVLYGKTLIWVTHHLSGVEQMDEVIFMEQGVISMRGTHEQLYQDNPRYRNLYTLDCPLASDLEK</sequence>
<dbReference type="PROSITE" id="PS00211">
    <property type="entry name" value="ABC_TRANSPORTER_1"/>
    <property type="match status" value="1"/>
</dbReference>
<dbReference type="InterPro" id="IPR003439">
    <property type="entry name" value="ABC_transporter-like_ATP-bd"/>
</dbReference>